<feature type="domain" description="N-acetyltransferase" evidence="1">
    <location>
        <begin position="10"/>
        <end position="168"/>
    </location>
</feature>
<dbReference type="OrthoDB" id="9798081at2"/>
<keyword evidence="2" id="KW-0808">Transferase</keyword>
<dbReference type="SUPFAM" id="SSF55729">
    <property type="entry name" value="Acyl-CoA N-acyltransferases (Nat)"/>
    <property type="match status" value="1"/>
</dbReference>
<reference evidence="2 3" key="1">
    <citation type="submission" date="2015-05" db="EMBL/GenBank/DDBJ databases">
        <title>Photobacterium galathea sp. nov.</title>
        <authorList>
            <person name="Machado H."/>
            <person name="Gram L."/>
        </authorList>
    </citation>
    <scope>NUCLEOTIDE SEQUENCE [LARGE SCALE GENOMIC DNA]</scope>
    <source>
        <strain evidence="2 3">DSM 25995</strain>
    </source>
</reference>
<protein>
    <submittedName>
        <fullName evidence="2">GCN5 family acetyltransferase</fullName>
    </submittedName>
</protein>
<dbReference type="PANTHER" id="PTHR43792">
    <property type="entry name" value="GNAT FAMILY, PUTATIVE (AFU_ORTHOLOGUE AFUA_3G00765)-RELATED-RELATED"/>
    <property type="match status" value="1"/>
</dbReference>
<dbReference type="Gene3D" id="3.40.630.30">
    <property type="match status" value="1"/>
</dbReference>
<dbReference type="AlphaFoldDB" id="A0A0J1JD31"/>
<accession>A0A0J1JD31</accession>
<dbReference type="PROSITE" id="PS51186">
    <property type="entry name" value="GNAT"/>
    <property type="match status" value="1"/>
</dbReference>
<dbReference type="PANTHER" id="PTHR43792:SF1">
    <property type="entry name" value="N-ACETYLTRANSFERASE DOMAIN-CONTAINING PROTEIN"/>
    <property type="match status" value="1"/>
</dbReference>
<dbReference type="PATRIC" id="fig|754436.4.peg.3645"/>
<comment type="caution">
    <text evidence="2">The sequence shown here is derived from an EMBL/GenBank/DDBJ whole genome shotgun (WGS) entry which is preliminary data.</text>
</comment>
<dbReference type="InterPro" id="IPR016181">
    <property type="entry name" value="Acyl_CoA_acyltransferase"/>
</dbReference>
<dbReference type="Pfam" id="PF13302">
    <property type="entry name" value="Acetyltransf_3"/>
    <property type="match status" value="1"/>
</dbReference>
<gene>
    <name evidence="2" type="ORF">ABT58_17195</name>
</gene>
<dbReference type="Proteomes" id="UP000036426">
    <property type="component" value="Unassembled WGS sequence"/>
</dbReference>
<dbReference type="RefSeq" id="WP_047875656.1">
    <property type="nucleotide sequence ID" value="NZ_BMYC01000012.1"/>
</dbReference>
<sequence length="168" mass="19137">MKVVCETERLVIRQFDLNDTDFVIRLLNEESFIRYIADKKVRTQEDAINYLQHGPIASYEKYGFGLNLVYLKSTGTPIGMCGVLKRDELEYPDLGYAFLAEFVGKGYASEAAEKTLNVTMDTCSLKTVFAVTLPDNLRSNALLKNVGFSFKDTMELYGALNNRYEFHK</sequence>
<dbReference type="InterPro" id="IPR051531">
    <property type="entry name" value="N-acetyltransferase"/>
</dbReference>
<proteinExistence type="predicted"/>
<keyword evidence="3" id="KW-1185">Reference proteome</keyword>
<organism evidence="2 3">
    <name type="scientific">Photobacterium aphoticum</name>
    <dbReference type="NCBI Taxonomy" id="754436"/>
    <lineage>
        <taxon>Bacteria</taxon>
        <taxon>Pseudomonadati</taxon>
        <taxon>Pseudomonadota</taxon>
        <taxon>Gammaproteobacteria</taxon>
        <taxon>Vibrionales</taxon>
        <taxon>Vibrionaceae</taxon>
        <taxon>Photobacterium</taxon>
    </lineage>
</organism>
<evidence type="ECO:0000313" key="2">
    <source>
        <dbReference type="EMBL" id="KLU99571.1"/>
    </source>
</evidence>
<evidence type="ECO:0000259" key="1">
    <source>
        <dbReference type="PROSITE" id="PS51186"/>
    </source>
</evidence>
<evidence type="ECO:0000313" key="3">
    <source>
        <dbReference type="Proteomes" id="UP000036426"/>
    </source>
</evidence>
<name>A0A0J1JD31_9GAMM</name>
<dbReference type="InterPro" id="IPR000182">
    <property type="entry name" value="GNAT_dom"/>
</dbReference>
<dbReference type="EMBL" id="LDOV01000030">
    <property type="protein sequence ID" value="KLU99571.1"/>
    <property type="molecule type" value="Genomic_DNA"/>
</dbReference>
<dbReference type="GO" id="GO:0016747">
    <property type="term" value="F:acyltransferase activity, transferring groups other than amino-acyl groups"/>
    <property type="evidence" value="ECO:0007669"/>
    <property type="project" value="InterPro"/>
</dbReference>